<dbReference type="STRING" id="670307.HYPDE_40598"/>
<dbReference type="HOGENOM" id="CLU_2180271_0_0_5"/>
<feature type="compositionally biased region" description="Basic residues" evidence="1">
    <location>
        <begin position="92"/>
        <end position="109"/>
    </location>
</feature>
<keyword evidence="3" id="KW-1185">Reference proteome</keyword>
<name>N0B9T7_9HYPH</name>
<gene>
    <name evidence="2" type="ORF">HYPDE_40598</name>
</gene>
<dbReference type="KEGG" id="hdt:HYPDE_40598"/>
<feature type="compositionally biased region" description="Basic and acidic residues" evidence="1">
    <location>
        <begin position="20"/>
        <end position="34"/>
    </location>
</feature>
<feature type="region of interest" description="Disordered" evidence="1">
    <location>
        <begin position="15"/>
        <end position="109"/>
    </location>
</feature>
<accession>N0B9T7</accession>
<dbReference type="EMBL" id="CP005587">
    <property type="protein sequence ID" value="AGK59788.1"/>
    <property type="molecule type" value="Genomic_DNA"/>
</dbReference>
<proteinExistence type="predicted"/>
<reference evidence="2 3" key="1">
    <citation type="journal article" date="2013" name="Genome Announc.">
        <title>Genome sequences for three denitrifying bacterial strains isolated from a uranium- and nitrate-contaminated subsurface environment.</title>
        <authorList>
            <person name="Venkatramanan R."/>
            <person name="Prakash O."/>
            <person name="Woyke T."/>
            <person name="Chain P."/>
            <person name="Goodwin L.A."/>
            <person name="Watson D."/>
            <person name="Brooks S."/>
            <person name="Kostka J.E."/>
            <person name="Green S.J."/>
        </authorList>
    </citation>
    <scope>NUCLEOTIDE SEQUENCE [LARGE SCALE GENOMIC DNA]</scope>
    <source>
        <strain evidence="2 3">1NES1</strain>
    </source>
</reference>
<dbReference type="AlphaFoldDB" id="N0B9T7"/>
<evidence type="ECO:0000256" key="1">
    <source>
        <dbReference type="SAM" id="MobiDB-lite"/>
    </source>
</evidence>
<evidence type="ECO:0000313" key="2">
    <source>
        <dbReference type="EMBL" id="AGK59788.1"/>
    </source>
</evidence>
<organism evidence="2 3">
    <name type="scientific">Hyphomicrobium denitrificans 1NES1</name>
    <dbReference type="NCBI Taxonomy" id="670307"/>
    <lineage>
        <taxon>Bacteria</taxon>
        <taxon>Pseudomonadati</taxon>
        <taxon>Pseudomonadota</taxon>
        <taxon>Alphaproteobacteria</taxon>
        <taxon>Hyphomicrobiales</taxon>
        <taxon>Hyphomicrobiaceae</taxon>
        <taxon>Hyphomicrobium</taxon>
    </lineage>
</organism>
<protein>
    <submittedName>
        <fullName evidence="2">Uncharacterized protein</fullName>
    </submittedName>
</protein>
<sequence length="109" mass="12150">MSLLLAVFEPATTAASMAIDRPRTIDDAPARGPERSGGWRRRDFLASRGMGEAQGKKVDPTALRLRRSRRSRSSARSGHQEAGCSRALNRILGRRRGGYRSSRTRRRTV</sequence>
<dbReference type="Proteomes" id="UP000005952">
    <property type="component" value="Chromosome"/>
</dbReference>
<evidence type="ECO:0000313" key="3">
    <source>
        <dbReference type="Proteomes" id="UP000005952"/>
    </source>
</evidence>
<feature type="compositionally biased region" description="Basic residues" evidence="1">
    <location>
        <begin position="64"/>
        <end position="73"/>
    </location>
</feature>